<dbReference type="RefSeq" id="WP_201171545.1">
    <property type="nucleotide sequence ID" value="NZ_JAEPWM010000004.1"/>
</dbReference>
<keyword evidence="1" id="KW-0732">Signal</keyword>
<reference evidence="2" key="2">
    <citation type="submission" date="2021-01" db="EMBL/GenBank/DDBJ databases">
        <authorList>
            <person name="Kang M."/>
        </authorList>
    </citation>
    <scope>NUCLEOTIDE SEQUENCE</scope>
    <source>
        <strain evidence="2">KACC 17527</strain>
    </source>
</reference>
<reference evidence="2" key="1">
    <citation type="journal article" date="2012" name="J. Microbiol. Biotechnol.">
        <title>Ramlibacter ginsenosidimutans sp. nov., with ginsenoside-converting activity.</title>
        <authorList>
            <person name="Wang L."/>
            <person name="An D.S."/>
            <person name="Kim S.G."/>
            <person name="Jin F.X."/>
            <person name="Kim S.C."/>
            <person name="Lee S.T."/>
            <person name="Im W.T."/>
        </authorList>
    </citation>
    <scope>NUCLEOTIDE SEQUENCE</scope>
    <source>
        <strain evidence="2">KACC 17527</strain>
    </source>
</reference>
<name>A0A934WMZ7_9BURK</name>
<evidence type="ECO:0000313" key="3">
    <source>
        <dbReference type="Proteomes" id="UP000630528"/>
    </source>
</evidence>
<sequence length="163" mass="17242">MKSQSVCVLLFSAAIVAAAGATTLPKHPPLTKQAYAAQKAQIDAQLEANRKLCGNMKGNTQDICEVEAKARADALKAELEARYKPSPESIFQSRSVTAEANYAVAKAKCSVVKGTAKDRCTKDAKAAREAALRQAKVEKVQETGGAFANGGARAHRHLQDSAS</sequence>
<dbReference type="EMBL" id="JAEPWM010000004">
    <property type="protein sequence ID" value="MBK6007008.1"/>
    <property type="molecule type" value="Genomic_DNA"/>
</dbReference>
<dbReference type="Proteomes" id="UP000630528">
    <property type="component" value="Unassembled WGS sequence"/>
</dbReference>
<comment type="caution">
    <text evidence="2">The sequence shown here is derived from an EMBL/GenBank/DDBJ whole genome shotgun (WGS) entry which is preliminary data.</text>
</comment>
<feature type="chain" id="PRO_5036930420" description="DUF1090 domain-containing protein" evidence="1">
    <location>
        <begin position="20"/>
        <end position="163"/>
    </location>
</feature>
<dbReference type="AlphaFoldDB" id="A0A934WMZ7"/>
<proteinExistence type="predicted"/>
<evidence type="ECO:0008006" key="4">
    <source>
        <dbReference type="Google" id="ProtNLM"/>
    </source>
</evidence>
<gene>
    <name evidence="2" type="ORF">JJB11_12980</name>
</gene>
<evidence type="ECO:0000256" key="1">
    <source>
        <dbReference type="SAM" id="SignalP"/>
    </source>
</evidence>
<evidence type="ECO:0000313" key="2">
    <source>
        <dbReference type="EMBL" id="MBK6007008.1"/>
    </source>
</evidence>
<organism evidence="2 3">
    <name type="scientific">Ramlibacter ginsenosidimutans</name>
    <dbReference type="NCBI Taxonomy" id="502333"/>
    <lineage>
        <taxon>Bacteria</taxon>
        <taxon>Pseudomonadati</taxon>
        <taxon>Pseudomonadota</taxon>
        <taxon>Betaproteobacteria</taxon>
        <taxon>Burkholderiales</taxon>
        <taxon>Comamonadaceae</taxon>
        <taxon>Ramlibacter</taxon>
    </lineage>
</organism>
<protein>
    <recommendedName>
        <fullName evidence="4">DUF1090 domain-containing protein</fullName>
    </recommendedName>
</protein>
<accession>A0A934WMZ7</accession>
<keyword evidence="3" id="KW-1185">Reference proteome</keyword>
<feature type="signal peptide" evidence="1">
    <location>
        <begin position="1"/>
        <end position="19"/>
    </location>
</feature>